<dbReference type="Proteomes" id="UP000239649">
    <property type="component" value="Unassembled WGS sequence"/>
</dbReference>
<dbReference type="AlphaFoldDB" id="A0A2P6V9J5"/>
<dbReference type="OrthoDB" id="574904at2759"/>
<dbReference type="InterPro" id="IPR027417">
    <property type="entry name" value="P-loop_NTPase"/>
</dbReference>
<feature type="region of interest" description="Disordered" evidence="1">
    <location>
        <begin position="389"/>
        <end position="450"/>
    </location>
</feature>
<proteinExistence type="predicted"/>
<reference evidence="2 3" key="1">
    <citation type="journal article" date="2018" name="Plant J.">
        <title>Genome sequences of Chlorella sorokiniana UTEX 1602 and Micractinium conductrix SAG 241.80: implications to maltose excretion by a green alga.</title>
        <authorList>
            <person name="Arriola M.B."/>
            <person name="Velmurugan N."/>
            <person name="Zhang Y."/>
            <person name="Plunkett M.H."/>
            <person name="Hondzo H."/>
            <person name="Barney B.M."/>
        </authorList>
    </citation>
    <scope>NUCLEOTIDE SEQUENCE [LARGE SCALE GENOMIC DNA]</scope>
    <source>
        <strain evidence="2 3">SAG 241.80</strain>
    </source>
</reference>
<evidence type="ECO:0000313" key="2">
    <source>
        <dbReference type="EMBL" id="PSC70756.1"/>
    </source>
</evidence>
<organism evidence="2 3">
    <name type="scientific">Micractinium conductrix</name>
    <dbReference type="NCBI Taxonomy" id="554055"/>
    <lineage>
        <taxon>Eukaryota</taxon>
        <taxon>Viridiplantae</taxon>
        <taxon>Chlorophyta</taxon>
        <taxon>core chlorophytes</taxon>
        <taxon>Trebouxiophyceae</taxon>
        <taxon>Chlorellales</taxon>
        <taxon>Chlorellaceae</taxon>
        <taxon>Chlorella clade</taxon>
        <taxon>Micractinium</taxon>
    </lineage>
</organism>
<feature type="compositionally biased region" description="Low complexity" evidence="1">
    <location>
        <begin position="40"/>
        <end position="50"/>
    </location>
</feature>
<comment type="caution">
    <text evidence="2">The sequence shown here is derived from an EMBL/GenBank/DDBJ whole genome shotgun (WGS) entry which is preliminary data.</text>
</comment>
<feature type="compositionally biased region" description="Acidic residues" evidence="1">
    <location>
        <begin position="17"/>
        <end position="30"/>
    </location>
</feature>
<gene>
    <name evidence="2" type="ORF">C2E20_5863</name>
</gene>
<feature type="region of interest" description="Disordered" evidence="1">
    <location>
        <begin position="1"/>
        <end position="53"/>
    </location>
</feature>
<sequence length="450" mass="50144">MSLTTQFAEGPIIPEIDGSEDDDSEDEEVETVAPEGGEADGSSDSGSIGALPQAASRGWSCPPSLATGCASLTRCSQTCFRAWKSGQRARRTGKEDLFIALMKTVRDTDYVAKPTPVNIDNYGGRLMLLPGSPDLHKFSHDLECNEDTSFAAQHFGAFRKAMISMACAVQAQFVIVDLGPHTDTLHKDLLCSCDAILPVVNACIFSCYSTRSMLHGQLPRWIDWHAKFTARNTTPAAYALPRQFPRILPFMVNNYDMKLNGKQQSAQWSHSNFVESLRMIVEGERLHDDEEPLPEKVQELYVPTFKRGSKTKETMVVPLLKHLQYLPVAQECGRALFDLDANNMRDYYQHSFEQVDLAKVEEEKRYVKTKLAALGSGVLALHAYLRKQRQREQQEAQRKKREREEQQQQGLGSGSSGRKKAEVQQQQQQGGGGNATRRKGKAPARLPHGG</sequence>
<accession>A0A2P6V9J5</accession>
<name>A0A2P6V9J5_9CHLO</name>
<dbReference type="EMBL" id="LHPF02000018">
    <property type="protein sequence ID" value="PSC70756.1"/>
    <property type="molecule type" value="Genomic_DNA"/>
</dbReference>
<keyword evidence="3" id="KW-1185">Reference proteome</keyword>
<feature type="compositionally biased region" description="Basic and acidic residues" evidence="1">
    <location>
        <begin position="390"/>
        <end position="406"/>
    </location>
</feature>
<evidence type="ECO:0000256" key="1">
    <source>
        <dbReference type="SAM" id="MobiDB-lite"/>
    </source>
</evidence>
<evidence type="ECO:0000313" key="3">
    <source>
        <dbReference type="Proteomes" id="UP000239649"/>
    </source>
</evidence>
<protein>
    <submittedName>
        <fullName evidence="2">Chromosome partitioning</fullName>
    </submittedName>
</protein>
<dbReference type="Gene3D" id="3.40.50.300">
    <property type="entry name" value="P-loop containing nucleotide triphosphate hydrolases"/>
    <property type="match status" value="1"/>
</dbReference>